<dbReference type="PANTHER" id="PTHR35007">
    <property type="entry name" value="INTEGRAL MEMBRANE PROTEIN-RELATED"/>
    <property type="match status" value="1"/>
</dbReference>
<evidence type="ECO:0000256" key="1">
    <source>
        <dbReference type="SAM" id="Phobius"/>
    </source>
</evidence>
<proteinExistence type="predicted"/>
<keyword evidence="1" id="KW-1133">Transmembrane helix</keyword>
<feature type="transmembrane region" description="Helical" evidence="1">
    <location>
        <begin position="6"/>
        <end position="24"/>
    </location>
</feature>
<reference evidence="2 3" key="1">
    <citation type="journal article" date="2010" name="Stand. Genomic Sci.">
        <title>Complete genome sequence of Xylanimonas cellulosilytica type strain (XIL07).</title>
        <authorList>
            <person name="Foster B."/>
            <person name="Pukall R."/>
            <person name="Abt B."/>
            <person name="Nolan M."/>
            <person name="Glavina Del Rio T."/>
            <person name="Chen F."/>
            <person name="Lucas S."/>
            <person name="Tice H."/>
            <person name="Pitluck S."/>
            <person name="Cheng J.-F."/>
            <person name="Chertkov O."/>
            <person name="Brettin T."/>
            <person name="Han C."/>
            <person name="Detter J.C."/>
            <person name="Bruce D."/>
            <person name="Goodwin L."/>
            <person name="Ivanova N."/>
            <person name="Mavromatis K."/>
            <person name="Pati A."/>
            <person name="Mikhailova N."/>
            <person name="Chen A."/>
            <person name="Palaniappan K."/>
            <person name="Land M."/>
            <person name="Hauser L."/>
            <person name="Chang Y.-J."/>
            <person name="Jeffries C.D."/>
            <person name="Chain P."/>
            <person name="Rohde M."/>
            <person name="Goeker M."/>
            <person name="Bristow J."/>
            <person name="Eisen J.A."/>
            <person name="Markowitz V."/>
            <person name="Hugenholtz P."/>
            <person name="Kyrpides N.C."/>
            <person name="Klenk H.-P."/>
            <person name="Lapidus A."/>
        </authorList>
    </citation>
    <scope>NUCLEOTIDE SEQUENCE [LARGE SCALE GENOMIC DNA]</scope>
    <source>
        <strain evidence="3">DSM 15894 / CECT 5975 / LMG 20990 / XIL07</strain>
        <plasmid evidence="3">Plasmid pXCEL01</plasmid>
    </source>
</reference>
<feature type="transmembrane region" description="Helical" evidence="1">
    <location>
        <begin position="278"/>
        <end position="297"/>
    </location>
</feature>
<sequence length="303" mass="32810">MTTGLQIALLGGALVGLGIALLVWRLTPARPDLADVIHRYSPEGVRGRIATESATTSVTNSTERLGVWALRRLPASWWGKTPTKELALLRIPLHRHYGSKVVFALLGLLIPPILGYACSVAGFPLPVLIPTAGSIALAVGLWFLPDYNVRDDARKARVEFGRALGAYTDLVALERLGGSGTRQAMELAAEVGDNWVFRRLSEELARSRWSGLAPWDAMHVLADELGLPELDDLADIMRLSKEGSQVYAQLRARSEGLRSAMLNAALGKSNAAGERMTIPMALLSIMFLVILITPSLLRLMGGE</sequence>
<dbReference type="RefSeq" id="WP_012880160.1">
    <property type="nucleotide sequence ID" value="NC_013531.1"/>
</dbReference>
<dbReference type="OrthoDB" id="5243064at2"/>
<dbReference type="AlphaFoldDB" id="D1C0V4"/>
<keyword evidence="1" id="KW-0472">Membrane</keyword>
<dbReference type="eggNOG" id="COG2064">
    <property type="taxonomic scope" value="Bacteria"/>
</dbReference>
<dbReference type="EMBL" id="CP001822">
    <property type="protein sequence ID" value="ACZ32420.1"/>
    <property type="molecule type" value="Genomic_DNA"/>
</dbReference>
<evidence type="ECO:0000313" key="3">
    <source>
        <dbReference type="Proteomes" id="UP000002255"/>
    </source>
</evidence>
<name>D1C0V4_XYLCX</name>
<dbReference type="HOGENOM" id="CLU_079642_1_0_11"/>
<geneLocation type="plasmid" evidence="2 3">
    <name>pXCEL01</name>
</geneLocation>
<dbReference type="PANTHER" id="PTHR35007:SF1">
    <property type="entry name" value="PILUS ASSEMBLY PROTEIN"/>
    <property type="match status" value="1"/>
</dbReference>
<evidence type="ECO:0000313" key="2">
    <source>
        <dbReference type="EMBL" id="ACZ32420.1"/>
    </source>
</evidence>
<keyword evidence="3" id="KW-1185">Reference proteome</keyword>
<feature type="transmembrane region" description="Helical" evidence="1">
    <location>
        <begin position="123"/>
        <end position="144"/>
    </location>
</feature>
<organism evidence="2 3">
    <name type="scientific">Xylanimonas cellulosilytica (strain DSM 15894 / JCM 12276 / CECT 5975 / KCTC 9989 / LMG 20990 / NBRC 107835 / XIL07)</name>
    <dbReference type="NCBI Taxonomy" id="446471"/>
    <lineage>
        <taxon>Bacteria</taxon>
        <taxon>Bacillati</taxon>
        <taxon>Actinomycetota</taxon>
        <taxon>Actinomycetes</taxon>
        <taxon>Micrococcales</taxon>
        <taxon>Promicromonosporaceae</taxon>
        <taxon>Xylanimonas</taxon>
    </lineage>
</organism>
<keyword evidence="1" id="KW-0812">Transmembrane</keyword>
<dbReference type="KEGG" id="xce:Xcel_3421"/>
<feature type="transmembrane region" description="Helical" evidence="1">
    <location>
        <begin position="97"/>
        <end position="117"/>
    </location>
</feature>
<keyword evidence="2" id="KW-0614">Plasmid</keyword>
<gene>
    <name evidence="2" type="ORF">Xcel_3421</name>
</gene>
<accession>D1C0V4</accession>
<protein>
    <submittedName>
        <fullName evidence="2">Type II secretion system protein</fullName>
    </submittedName>
</protein>
<dbReference type="Proteomes" id="UP000002255">
    <property type="component" value="Plasmid pXCEL01"/>
</dbReference>